<dbReference type="Proteomes" id="UP000218209">
    <property type="component" value="Unassembled WGS sequence"/>
</dbReference>
<keyword evidence="3" id="KW-1185">Reference proteome</keyword>
<gene>
    <name evidence="2" type="ORF">BU14_0025s0008</name>
</gene>
<protein>
    <submittedName>
        <fullName evidence="2">Uncharacterized protein</fullName>
    </submittedName>
</protein>
<feature type="compositionally biased region" description="Basic residues" evidence="1">
    <location>
        <begin position="523"/>
        <end position="532"/>
    </location>
</feature>
<dbReference type="EMBL" id="KV918765">
    <property type="protein sequence ID" value="OSX81126.1"/>
    <property type="molecule type" value="Genomic_DNA"/>
</dbReference>
<dbReference type="Pfam" id="PF18759">
    <property type="entry name" value="Plavaka"/>
    <property type="match status" value="1"/>
</dbReference>
<accession>A0A1X6PK53</accession>
<evidence type="ECO:0000256" key="1">
    <source>
        <dbReference type="SAM" id="MobiDB-lite"/>
    </source>
</evidence>
<dbReference type="AlphaFoldDB" id="A0A1X6PK53"/>
<sequence length="905" mass="100052">MLWDVVVSAERSTRASDAAGGMGPMESAFESAAKFAASFKSEENRCLTDQGWRETKIVIDGQAFTFYWRDLWDVAVEAIVGAAERSMYGHRRVRGDGSIIRSGTLDSDLYLEEQARVFKEHKINSNEKQFVLATQLFSDAALVSWSGAHYIYPIRARFPNVKKGVTEWQTVAYLPCVKLRHGAGWRERERARNLRGQLLQRCIALLVDRFALASRAGEMISLDDGVWRAFPRITLYAADMPEQRNLLGLRLGRSLKPCSRCMVSKDHCGKCDDAMARNVRETVRLQLEAASLFDSSTGSARREQISADYSATPFVPALGAVEGLCTGNTALFRVFGFDLLHKAPLLTPLKKDDAFPLPPDWSVPTLLGATAAVYHTNGACVVGGRGVVAVGRSETAADADCRRLAAAAAVRQLPIRQRRRGGGGDADPSHPRRPRVRRHLDPRARVARRPATPPRNLYLVPTGIKQPVLRGSDWRHGVVYWPGAVAGLIGRRPADSDAPFERNLRKSPFGSRTFHEQAELAKTKKKGKRKKMSGGGGVPRPDIRICRAAALSGRLSGDNRAVQADTPTEEAESIAADADAFITRYVAVLFGPVNTPKAHVVANHLLEELLDRGNLVEADTSINEGLHSRCKAMYERTNKYVNTFTVQMMRHEQTLSAILADAPEPLEVPVGGTRRRKRKRAVGASPAEDEERLAAGADTPTVRVRGRRVPVTTLARTAGGRLSRLAAALHVTEDSSVAVQNSLLFPAVYEWGAPSEYLRVRADPSNFGKPYYDFVRCRDAVAPGGFFYGLAILAYDGVDNTPRSGIIVQRLLVEEKDPACVRTRYGDTRLRWELDASTGFPVLVDVAIENVLRLEQIEPDFVPLCARRGLFATPANSPDTRRERELERFFVNSHYPWTSAKLKEH</sequence>
<dbReference type="OrthoDB" id="546399at2759"/>
<organism evidence="2 3">
    <name type="scientific">Porphyra umbilicalis</name>
    <name type="common">Purple laver</name>
    <name type="synonym">Red alga</name>
    <dbReference type="NCBI Taxonomy" id="2786"/>
    <lineage>
        <taxon>Eukaryota</taxon>
        <taxon>Rhodophyta</taxon>
        <taxon>Bangiophyceae</taxon>
        <taxon>Bangiales</taxon>
        <taxon>Bangiaceae</taxon>
        <taxon>Porphyra</taxon>
    </lineage>
</organism>
<reference evidence="2 3" key="1">
    <citation type="submission" date="2017-03" db="EMBL/GenBank/DDBJ databases">
        <title>WGS assembly of Porphyra umbilicalis.</title>
        <authorList>
            <person name="Brawley S.H."/>
            <person name="Blouin N.A."/>
            <person name="Ficko-Blean E."/>
            <person name="Wheeler G.L."/>
            <person name="Lohr M."/>
            <person name="Goodson H.V."/>
            <person name="Jenkins J.W."/>
            <person name="Blaby-Haas C.E."/>
            <person name="Helliwell K.E."/>
            <person name="Chan C."/>
            <person name="Marriage T."/>
            <person name="Bhattacharya D."/>
            <person name="Klein A.S."/>
            <person name="Badis Y."/>
            <person name="Brodie J."/>
            <person name="Cao Y."/>
            <person name="Collen J."/>
            <person name="Dittami S.M."/>
            <person name="Gachon C.M."/>
            <person name="Green B.R."/>
            <person name="Karpowicz S."/>
            <person name="Kim J.W."/>
            <person name="Kudahl U."/>
            <person name="Lin S."/>
            <person name="Michel G."/>
            <person name="Mittag M."/>
            <person name="Olson B.J."/>
            <person name="Pangilinan J."/>
            <person name="Peng Y."/>
            <person name="Qiu H."/>
            <person name="Shu S."/>
            <person name="Singer J.T."/>
            <person name="Smith A.G."/>
            <person name="Sprecher B.N."/>
            <person name="Wagner V."/>
            <person name="Wang W."/>
            <person name="Wang Z.-Y."/>
            <person name="Yan J."/>
            <person name="Yarish C."/>
            <person name="Zoeuner-Riek S."/>
            <person name="Zhuang Y."/>
            <person name="Zou Y."/>
            <person name="Lindquist E.A."/>
            <person name="Grimwood J."/>
            <person name="Barry K."/>
            <person name="Rokhsar D.S."/>
            <person name="Schmutz J."/>
            <person name="Stiller J.W."/>
            <person name="Grossman A.R."/>
            <person name="Prochnik S.E."/>
        </authorList>
    </citation>
    <scope>NUCLEOTIDE SEQUENCE [LARGE SCALE GENOMIC DNA]</scope>
    <source>
        <strain evidence="2">4086291</strain>
    </source>
</reference>
<evidence type="ECO:0000313" key="3">
    <source>
        <dbReference type="Proteomes" id="UP000218209"/>
    </source>
</evidence>
<feature type="region of interest" description="Disordered" evidence="1">
    <location>
        <begin position="669"/>
        <end position="693"/>
    </location>
</feature>
<evidence type="ECO:0000313" key="2">
    <source>
        <dbReference type="EMBL" id="OSX81126.1"/>
    </source>
</evidence>
<proteinExistence type="predicted"/>
<feature type="region of interest" description="Disordered" evidence="1">
    <location>
        <begin position="415"/>
        <end position="458"/>
    </location>
</feature>
<feature type="region of interest" description="Disordered" evidence="1">
    <location>
        <begin position="520"/>
        <end position="539"/>
    </location>
</feature>
<dbReference type="InterPro" id="IPR041078">
    <property type="entry name" value="Plavaka"/>
</dbReference>
<name>A0A1X6PK53_PORUM</name>